<dbReference type="SUPFAM" id="SSF55205">
    <property type="entry name" value="EPT/RTPC-like"/>
    <property type="match status" value="1"/>
</dbReference>
<dbReference type="PROSITE" id="PS00885">
    <property type="entry name" value="EPSP_SYNTHASE_2"/>
    <property type="match status" value="1"/>
</dbReference>
<evidence type="ECO:0000256" key="5">
    <source>
        <dbReference type="ARBA" id="ARBA00023141"/>
    </source>
</evidence>
<dbReference type="STRING" id="1120995.SAMN02745245_00452"/>
<dbReference type="AlphaFoldDB" id="A0A1M5PSN5"/>
<keyword evidence="10" id="KW-1185">Reference proteome</keyword>
<comment type="pathway">
    <text evidence="1 7">Metabolic intermediate biosynthesis; chorismate biosynthesis; chorismate from D-erythrose 4-phosphate and phosphoenolpyruvate: step 6/7.</text>
</comment>
<feature type="binding site" evidence="7">
    <location>
        <position position="20"/>
    </location>
    <ligand>
        <name>phosphoenolpyruvate</name>
        <dbReference type="ChEBI" id="CHEBI:58702"/>
    </ligand>
</feature>
<dbReference type="RefSeq" id="WP_073183302.1">
    <property type="nucleotide sequence ID" value="NZ_FQXI01000001.1"/>
</dbReference>
<organism evidence="9 10">
    <name type="scientific">Anaerosphaera aminiphila DSM 21120</name>
    <dbReference type="NCBI Taxonomy" id="1120995"/>
    <lineage>
        <taxon>Bacteria</taxon>
        <taxon>Bacillati</taxon>
        <taxon>Bacillota</taxon>
        <taxon>Tissierellia</taxon>
        <taxon>Tissierellales</taxon>
        <taxon>Peptoniphilaceae</taxon>
        <taxon>Anaerosphaera</taxon>
    </lineage>
</organism>
<evidence type="ECO:0000256" key="2">
    <source>
        <dbReference type="ARBA" id="ARBA00009948"/>
    </source>
</evidence>
<dbReference type="GO" id="GO:0003866">
    <property type="term" value="F:3-phosphoshikimate 1-carboxyvinyltransferase activity"/>
    <property type="evidence" value="ECO:0007669"/>
    <property type="project" value="UniProtKB-UniRule"/>
</dbReference>
<dbReference type="UniPathway" id="UPA00053">
    <property type="reaction ID" value="UER00089"/>
</dbReference>
<feature type="binding site" evidence="7">
    <location>
        <position position="21"/>
    </location>
    <ligand>
        <name>3-phosphoshikimate</name>
        <dbReference type="ChEBI" id="CHEBI:145989"/>
    </ligand>
</feature>
<comment type="subcellular location">
    <subcellularLocation>
        <location evidence="7">Cytoplasm</location>
    </subcellularLocation>
</comment>
<feature type="binding site" evidence="7">
    <location>
        <position position="399"/>
    </location>
    <ligand>
        <name>phosphoenolpyruvate</name>
        <dbReference type="ChEBI" id="CHEBI:58702"/>
    </ligand>
</feature>
<feature type="binding site" evidence="7">
    <location>
        <position position="187"/>
    </location>
    <ligand>
        <name>3-phosphoshikimate</name>
        <dbReference type="ChEBI" id="CHEBI:145989"/>
    </ligand>
</feature>
<feature type="binding site" evidence="7">
    <location>
        <position position="89"/>
    </location>
    <ligand>
        <name>phosphoenolpyruvate</name>
        <dbReference type="ChEBI" id="CHEBI:58702"/>
    </ligand>
</feature>
<evidence type="ECO:0000256" key="7">
    <source>
        <dbReference type="HAMAP-Rule" id="MF_00210"/>
    </source>
</evidence>
<dbReference type="HAMAP" id="MF_00210">
    <property type="entry name" value="EPSP_synth"/>
    <property type="match status" value="1"/>
</dbReference>
<reference evidence="9 10" key="1">
    <citation type="submission" date="2016-11" db="EMBL/GenBank/DDBJ databases">
        <authorList>
            <person name="Jaros S."/>
            <person name="Januszkiewicz K."/>
            <person name="Wedrychowicz H."/>
        </authorList>
    </citation>
    <scope>NUCLEOTIDE SEQUENCE [LARGE SCALE GENOMIC DNA]</scope>
    <source>
        <strain evidence="9 10">DSM 21120</strain>
    </source>
</reference>
<protein>
    <recommendedName>
        <fullName evidence="7">3-phosphoshikimate 1-carboxyvinyltransferase</fullName>
        <ecNumber evidence="7">2.5.1.19</ecNumber>
    </recommendedName>
    <alternativeName>
        <fullName evidence="7">5-enolpyruvylshikimate-3-phosphate synthase</fullName>
        <shortName evidence="7">EPSP synthase</shortName>
        <shortName evidence="7">EPSPS</shortName>
    </alternativeName>
</protein>
<evidence type="ECO:0000256" key="4">
    <source>
        <dbReference type="ARBA" id="ARBA00022679"/>
    </source>
</evidence>
<dbReference type="CDD" id="cd01556">
    <property type="entry name" value="EPSP_synthase"/>
    <property type="match status" value="1"/>
</dbReference>
<evidence type="ECO:0000256" key="1">
    <source>
        <dbReference type="ARBA" id="ARBA00004811"/>
    </source>
</evidence>
<name>A0A1M5PSN5_9FIRM</name>
<feature type="binding site" evidence="7">
    <location>
        <position position="159"/>
    </location>
    <ligand>
        <name>3-phosphoshikimate</name>
        <dbReference type="ChEBI" id="CHEBI:145989"/>
    </ligand>
</feature>
<dbReference type="PANTHER" id="PTHR21090:SF5">
    <property type="entry name" value="PENTAFUNCTIONAL AROM POLYPEPTIDE"/>
    <property type="match status" value="1"/>
</dbReference>
<comment type="similarity">
    <text evidence="2 7">Belongs to the EPSP synthase family.</text>
</comment>
<sequence>MNMLIESINLKGSVKAITSKSYAHRVLICAALSDKSTTFKIDEFSEDILATISCLEELGAKIEIDGSKIVVYPIVKKETIPILNCKESGSTLRFLLPVATTIYERVIFKGEGRLPERPLSDLVEEIENHGVKFSSRTIPFETEGKLNYKESFNISGNISSQYISGLLLAAGILEDEVEINITTKLESKSYIDLTVEVMEKYGIEIVESGNKIVKRKSYKTIYREATIENDWSNAAFFLCASALGDLISVEELNLKSLQPDREIVSILRRFGAKIEVKKNIVNVYRRTLKGITIELSEHPDLLPVLAVVASISKGETKFINGKRLRFKESDRIKSTVEMINNLGGMAMEEADGLTVIGIEKLKGGIVNSRGDHRIVMAAAVASIVCENEVKIVGSEAVNKSYPKFFEDFKILGGDICRQ</sequence>
<gene>
    <name evidence="7" type="primary">aroA</name>
    <name evidence="9" type="ORF">SAMN02745245_00452</name>
</gene>
<keyword evidence="4 7" id="KW-0808">Transferase</keyword>
<dbReference type="OrthoDB" id="9809920at2"/>
<feature type="binding site" evidence="7">
    <location>
        <position position="161"/>
    </location>
    <ligand>
        <name>3-phosphoshikimate</name>
        <dbReference type="ChEBI" id="CHEBI:145989"/>
    </ligand>
</feature>
<evidence type="ECO:0000256" key="3">
    <source>
        <dbReference type="ARBA" id="ARBA00022605"/>
    </source>
</evidence>
<evidence type="ECO:0000313" key="9">
    <source>
        <dbReference type="EMBL" id="SHH04752.1"/>
    </source>
</evidence>
<accession>A0A1M5PSN5</accession>
<dbReference type="InterPro" id="IPR006264">
    <property type="entry name" value="EPSP_synthase"/>
</dbReference>
<dbReference type="NCBIfam" id="TIGR01356">
    <property type="entry name" value="aroA"/>
    <property type="match status" value="1"/>
</dbReference>
<keyword evidence="7" id="KW-0963">Cytoplasm</keyword>
<dbReference type="GO" id="GO:0005737">
    <property type="term" value="C:cytoplasm"/>
    <property type="evidence" value="ECO:0007669"/>
    <property type="project" value="UniProtKB-SubCell"/>
</dbReference>
<evidence type="ECO:0000259" key="8">
    <source>
        <dbReference type="Pfam" id="PF00275"/>
    </source>
</evidence>
<dbReference type="GO" id="GO:0009073">
    <property type="term" value="P:aromatic amino acid family biosynthetic process"/>
    <property type="evidence" value="ECO:0007669"/>
    <property type="project" value="UniProtKB-KW"/>
</dbReference>
<evidence type="ECO:0000256" key="6">
    <source>
        <dbReference type="ARBA" id="ARBA00044633"/>
    </source>
</evidence>
<keyword evidence="5 7" id="KW-0057">Aromatic amino acid biosynthesis</keyword>
<dbReference type="Proteomes" id="UP000184032">
    <property type="component" value="Unassembled WGS sequence"/>
</dbReference>
<proteinExistence type="inferred from homology"/>
<dbReference type="PANTHER" id="PTHR21090">
    <property type="entry name" value="AROM/DEHYDROQUINATE SYNTHASE"/>
    <property type="match status" value="1"/>
</dbReference>
<feature type="binding site" evidence="7">
    <location>
        <position position="161"/>
    </location>
    <ligand>
        <name>phosphoenolpyruvate</name>
        <dbReference type="ChEBI" id="CHEBI:58702"/>
    </ligand>
</feature>
<feature type="binding site" evidence="7">
    <location>
        <position position="160"/>
    </location>
    <ligand>
        <name>3-phosphoshikimate</name>
        <dbReference type="ChEBI" id="CHEBI:145989"/>
    </ligand>
</feature>
<feature type="binding site" evidence="7">
    <location>
        <position position="300"/>
    </location>
    <ligand>
        <name>3-phosphoshikimate</name>
        <dbReference type="ChEBI" id="CHEBI:145989"/>
    </ligand>
</feature>
<feature type="binding site" evidence="7">
    <location>
        <position position="117"/>
    </location>
    <ligand>
        <name>phosphoenolpyruvate</name>
        <dbReference type="ChEBI" id="CHEBI:58702"/>
    </ligand>
</feature>
<dbReference type="Gene3D" id="3.65.10.10">
    <property type="entry name" value="Enolpyruvate transferase domain"/>
    <property type="match status" value="2"/>
</dbReference>
<feature type="binding site" evidence="7">
    <location>
        <position position="20"/>
    </location>
    <ligand>
        <name>3-phosphoshikimate</name>
        <dbReference type="ChEBI" id="CHEBI:145989"/>
    </ligand>
</feature>
<comment type="subunit">
    <text evidence="7">Monomer.</text>
</comment>
<dbReference type="GO" id="GO:0008652">
    <property type="term" value="P:amino acid biosynthetic process"/>
    <property type="evidence" value="ECO:0007669"/>
    <property type="project" value="UniProtKB-KW"/>
</dbReference>
<feature type="binding site" evidence="7">
    <location>
        <position position="373"/>
    </location>
    <ligand>
        <name>phosphoenolpyruvate</name>
        <dbReference type="ChEBI" id="CHEBI:58702"/>
    </ligand>
</feature>
<feature type="binding site" evidence="7">
    <location>
        <position position="331"/>
    </location>
    <ligand>
        <name>phosphoenolpyruvate</name>
        <dbReference type="ChEBI" id="CHEBI:58702"/>
    </ligand>
</feature>
<feature type="active site" description="Proton acceptor" evidence="7">
    <location>
        <position position="300"/>
    </location>
</feature>
<dbReference type="InterPro" id="IPR001986">
    <property type="entry name" value="Enolpyruvate_Tfrase_dom"/>
</dbReference>
<comment type="catalytic activity">
    <reaction evidence="6">
        <text>3-phosphoshikimate + phosphoenolpyruvate = 5-O-(1-carboxyvinyl)-3-phosphoshikimate + phosphate</text>
        <dbReference type="Rhea" id="RHEA:21256"/>
        <dbReference type="ChEBI" id="CHEBI:43474"/>
        <dbReference type="ChEBI" id="CHEBI:57701"/>
        <dbReference type="ChEBI" id="CHEBI:58702"/>
        <dbReference type="ChEBI" id="CHEBI:145989"/>
        <dbReference type="EC" id="2.5.1.19"/>
    </reaction>
    <physiologicalReaction direction="left-to-right" evidence="6">
        <dbReference type="Rhea" id="RHEA:21257"/>
    </physiologicalReaction>
</comment>
<dbReference type="EMBL" id="FQXI01000001">
    <property type="protein sequence ID" value="SHH04752.1"/>
    <property type="molecule type" value="Genomic_DNA"/>
</dbReference>
<keyword evidence="3 7" id="KW-0028">Amino-acid biosynthesis</keyword>
<comment type="caution">
    <text evidence="7">Lacks conserved residue(s) required for the propagation of feature annotation.</text>
</comment>
<dbReference type="InterPro" id="IPR036968">
    <property type="entry name" value="Enolpyruvate_Tfrase_sf"/>
</dbReference>
<dbReference type="InterPro" id="IPR023193">
    <property type="entry name" value="EPSP_synthase_CS"/>
</dbReference>
<feature type="binding site" evidence="7">
    <location>
        <position position="25"/>
    </location>
    <ligand>
        <name>3-phosphoshikimate</name>
        <dbReference type="ChEBI" id="CHEBI:145989"/>
    </ligand>
</feature>
<feature type="domain" description="Enolpyruvate transferase" evidence="8">
    <location>
        <begin position="9"/>
        <end position="407"/>
    </location>
</feature>
<dbReference type="PIRSF" id="PIRSF000505">
    <property type="entry name" value="EPSPS"/>
    <property type="match status" value="1"/>
</dbReference>
<feature type="binding site" evidence="7">
    <location>
        <position position="327"/>
    </location>
    <ligand>
        <name>3-phosphoshikimate</name>
        <dbReference type="ChEBI" id="CHEBI:145989"/>
    </ligand>
</feature>
<dbReference type="EC" id="2.5.1.19" evidence="7"/>
<dbReference type="GO" id="GO:0009423">
    <property type="term" value="P:chorismate biosynthetic process"/>
    <property type="evidence" value="ECO:0007669"/>
    <property type="project" value="UniProtKB-UniRule"/>
</dbReference>
<comment type="function">
    <text evidence="7">Catalyzes the transfer of the enolpyruvyl moiety of phosphoenolpyruvate (PEP) to the 5-hydroxyl of shikimate-3-phosphate (S3P) to produce enolpyruvyl shikimate-3-phosphate and inorganic phosphate.</text>
</comment>
<dbReference type="InterPro" id="IPR013792">
    <property type="entry name" value="RNA3'P_cycl/enolpyr_Trfase_a/b"/>
</dbReference>
<evidence type="ECO:0000313" key="10">
    <source>
        <dbReference type="Proteomes" id="UP000184032"/>
    </source>
</evidence>
<dbReference type="Pfam" id="PF00275">
    <property type="entry name" value="EPSP_synthase"/>
    <property type="match status" value="1"/>
</dbReference>